<protein>
    <submittedName>
        <fullName evidence="3">Unannotated protein</fullName>
    </submittedName>
</protein>
<evidence type="ECO:0000313" key="4">
    <source>
        <dbReference type="EMBL" id="CAB5070702.1"/>
    </source>
</evidence>
<dbReference type="GO" id="GO:0009055">
    <property type="term" value="F:electron transfer activity"/>
    <property type="evidence" value="ECO:0007669"/>
    <property type="project" value="InterPro"/>
</dbReference>
<dbReference type="PANTHER" id="PTHR21294">
    <property type="entry name" value="ELECTRON TRANSFER FLAVOPROTEIN BETA-SUBUNIT"/>
    <property type="match status" value="1"/>
</dbReference>
<dbReference type="EMBL" id="CAEZXB010000016">
    <property type="protein sequence ID" value="CAB4678278.1"/>
    <property type="molecule type" value="Genomic_DNA"/>
</dbReference>
<dbReference type="InterPro" id="IPR014729">
    <property type="entry name" value="Rossmann-like_a/b/a_fold"/>
</dbReference>
<gene>
    <name evidence="2" type="ORF">UFOPK2342_00944</name>
    <name evidence="3" type="ORF">UFOPK3266_00536</name>
    <name evidence="4" type="ORF">UFOPK4367_00022</name>
</gene>
<dbReference type="InterPro" id="IPR014730">
    <property type="entry name" value="ETF_a/b_N"/>
</dbReference>
<proteinExistence type="predicted"/>
<dbReference type="Gene3D" id="3.40.50.620">
    <property type="entry name" value="HUPs"/>
    <property type="match status" value="1"/>
</dbReference>
<name>A0A6J7B9R2_9ZZZZ</name>
<dbReference type="InterPro" id="IPR012255">
    <property type="entry name" value="ETF_b"/>
</dbReference>
<organism evidence="3">
    <name type="scientific">freshwater metagenome</name>
    <dbReference type="NCBI Taxonomy" id="449393"/>
    <lineage>
        <taxon>unclassified sequences</taxon>
        <taxon>metagenomes</taxon>
        <taxon>ecological metagenomes</taxon>
    </lineage>
</organism>
<accession>A0A6J7B9R2</accession>
<evidence type="ECO:0000313" key="2">
    <source>
        <dbReference type="EMBL" id="CAB4678278.1"/>
    </source>
</evidence>
<dbReference type="AlphaFoldDB" id="A0A6J7B9R2"/>
<feature type="domain" description="Electron transfer flavoprotein alpha/beta-subunit N-terminal" evidence="1">
    <location>
        <begin position="23"/>
        <end position="208"/>
    </location>
</feature>
<dbReference type="Pfam" id="PF01012">
    <property type="entry name" value="ETF"/>
    <property type="match status" value="1"/>
</dbReference>
<dbReference type="SMART" id="SM00893">
    <property type="entry name" value="ETF"/>
    <property type="match status" value="1"/>
</dbReference>
<dbReference type="EMBL" id="CAFBAA010000009">
    <property type="protein sequence ID" value="CAB4842032.1"/>
    <property type="molecule type" value="Genomic_DNA"/>
</dbReference>
<evidence type="ECO:0000313" key="3">
    <source>
        <dbReference type="EMBL" id="CAB4842032.1"/>
    </source>
</evidence>
<evidence type="ECO:0000259" key="1">
    <source>
        <dbReference type="SMART" id="SM00893"/>
    </source>
</evidence>
<reference evidence="3" key="1">
    <citation type="submission" date="2020-05" db="EMBL/GenBank/DDBJ databases">
        <authorList>
            <person name="Chiriac C."/>
            <person name="Salcher M."/>
            <person name="Ghai R."/>
            <person name="Kavagutti S V."/>
        </authorList>
    </citation>
    <scope>NUCLEOTIDE SEQUENCE</scope>
</reference>
<dbReference type="PIRSF" id="PIRSF000090">
    <property type="entry name" value="Beta-ETF"/>
    <property type="match status" value="1"/>
</dbReference>
<dbReference type="SUPFAM" id="SSF52402">
    <property type="entry name" value="Adenine nucleotide alpha hydrolases-like"/>
    <property type="match status" value="1"/>
</dbReference>
<dbReference type="EMBL" id="CAFBRC010000001">
    <property type="protein sequence ID" value="CAB5070702.1"/>
    <property type="molecule type" value="Genomic_DNA"/>
</dbReference>
<sequence length="252" mass="27303">MEVLVCIKRVILAGNTFALNDDHTDIDTRHLGYTLSPHEESAVEAAVRLNEEFGGTTTLLTLGHVDSEEQIRSQMAIGPDRAIVLETDGSEWDPQATANAIIEAIKKEETKFDVIIFGSESADTAGYQTGIRVAHALALPIVTNVKGLKVENGVARCERAVGTMREIYEVPLPAVLTVRDGIAIPRYPSVPGRIKARKKPMDVFPVEKPAAKIEKVKLELPPVKAKGATMLSADADGAQKLVEIFREIGVLS</sequence>